<dbReference type="GO" id="GO:0071972">
    <property type="term" value="F:peptidoglycan L,D-transpeptidase activity"/>
    <property type="evidence" value="ECO:0007669"/>
    <property type="project" value="TreeGrafter"/>
</dbReference>
<dbReference type="GO" id="GO:0071555">
    <property type="term" value="P:cell wall organization"/>
    <property type="evidence" value="ECO:0007669"/>
    <property type="project" value="UniProtKB-KW"/>
</dbReference>
<dbReference type="GO" id="GO:0009252">
    <property type="term" value="P:peptidoglycan biosynthetic process"/>
    <property type="evidence" value="ECO:0007669"/>
    <property type="project" value="UniProtKB-KW"/>
</dbReference>
<evidence type="ECO:0000256" key="1">
    <source>
        <dbReference type="ARBA" id="ARBA00004167"/>
    </source>
</evidence>
<comment type="subcellular location">
    <subcellularLocation>
        <location evidence="2">Cell membrane</location>
    </subcellularLocation>
    <subcellularLocation>
        <location evidence="1">Membrane</location>
        <topology evidence="1">Single-pass membrane protein</topology>
    </subcellularLocation>
</comment>
<comment type="caution">
    <text evidence="12">The sequence shown here is derived from an EMBL/GenBank/DDBJ whole genome shotgun (WGS) entry which is preliminary data.</text>
</comment>
<keyword evidence="8" id="KW-0472">Membrane</keyword>
<proteinExistence type="predicted"/>
<feature type="domain" description="Penicillin-binding protein dimerisation" evidence="11">
    <location>
        <begin position="65"/>
        <end position="117"/>
    </location>
</feature>
<dbReference type="Gene3D" id="3.40.710.10">
    <property type="entry name" value="DD-peptidase/beta-lactamase superfamily"/>
    <property type="match status" value="1"/>
</dbReference>
<reference evidence="12 13" key="1">
    <citation type="journal article" date="2016" name="Environ. Microbiol.">
        <title>Genomic resolution of a cold subsurface aquifer community provides metabolic insights for novel microbes adapted to high CO concentrations.</title>
        <authorList>
            <person name="Probst A.J."/>
            <person name="Castelle C.J."/>
            <person name="Singh A."/>
            <person name="Brown C.T."/>
            <person name="Anantharaman K."/>
            <person name="Sharon I."/>
            <person name="Hug L.A."/>
            <person name="Burstein D."/>
            <person name="Emerson J.B."/>
            <person name="Thomas B.C."/>
            <person name="Banfield J.F."/>
        </authorList>
    </citation>
    <scope>NUCLEOTIDE SEQUENCE [LARGE SCALE GENOMIC DNA]</scope>
    <source>
        <strain evidence="12">CG1_02_47_37</strain>
    </source>
</reference>
<sequence length="464" mass="50577">MRWLIFDWLVTLSLFGLLARLIGVGLINHDYYQTLARENRVKVIKLPAERGKIYDRFNQSLTGAGEAFGHVLGYVGEGNREIIGKDGLELVYDQLLRGKDGSLLVETDAEGLVVREIGRNDPQPGADLTTTLDKGLQQKAFALLAGRKGALVASEPQTGAILALVSSPGFKPDAVGQYLTDKNLPLFNRAIGGVYPPGSTFKIITAVAALEEKKIDQTTMIEDTGEIQIGPYRYGNWYFSQYGRTEGWLNLVGAIKRSNDIFFYRLGESLGIRALSEWAKWFGVGNKTMIDLPGEAAGVMPDPDWKQMVKKEDWFLGDTLISAIGQGDILMTPLQVNQMAGLIAAQGNFCRPYLVGNKNCRQLDISPSTLALIIEGMSQVTQTGGTAFPFFDFPIPVAGKTGTAEFGLPAQAGDQAKTHAWFTGFAPADNPNIVVTVLLEGAGEGSYQAAPVAKELLIYWFSRQ</sequence>
<dbReference type="SUPFAM" id="SSF56519">
    <property type="entry name" value="Penicillin binding protein dimerisation domain"/>
    <property type="match status" value="1"/>
</dbReference>
<evidence type="ECO:0000256" key="8">
    <source>
        <dbReference type="ARBA" id="ARBA00023136"/>
    </source>
</evidence>
<evidence type="ECO:0000256" key="5">
    <source>
        <dbReference type="ARBA" id="ARBA00022960"/>
    </source>
</evidence>
<name>A0A1J4RMR2_9BACT</name>
<dbReference type="Pfam" id="PF03717">
    <property type="entry name" value="PBP_dimer"/>
    <property type="match status" value="1"/>
</dbReference>
<keyword evidence="9" id="KW-0961">Cell wall biogenesis/degradation</keyword>
<dbReference type="STRING" id="1805034.AUJ59_03585"/>
<dbReference type="InterPro" id="IPR001460">
    <property type="entry name" value="PCN-bd_Tpept"/>
</dbReference>
<keyword evidence="5" id="KW-0133">Cell shape</keyword>
<dbReference type="SUPFAM" id="SSF56601">
    <property type="entry name" value="beta-lactamase/transpeptidase-like"/>
    <property type="match status" value="1"/>
</dbReference>
<gene>
    <name evidence="12" type="ORF">AUJ59_03585</name>
</gene>
<dbReference type="Proteomes" id="UP000183144">
    <property type="component" value="Unassembled WGS sequence"/>
</dbReference>
<evidence type="ECO:0000259" key="11">
    <source>
        <dbReference type="Pfam" id="PF03717"/>
    </source>
</evidence>
<evidence type="ECO:0008006" key="14">
    <source>
        <dbReference type="Google" id="ProtNLM"/>
    </source>
</evidence>
<evidence type="ECO:0000259" key="10">
    <source>
        <dbReference type="Pfam" id="PF00905"/>
    </source>
</evidence>
<dbReference type="InterPro" id="IPR005311">
    <property type="entry name" value="PBP_dimer"/>
</dbReference>
<evidence type="ECO:0000256" key="9">
    <source>
        <dbReference type="ARBA" id="ARBA00023316"/>
    </source>
</evidence>
<evidence type="ECO:0000313" key="13">
    <source>
        <dbReference type="Proteomes" id="UP000183144"/>
    </source>
</evidence>
<evidence type="ECO:0000256" key="4">
    <source>
        <dbReference type="ARBA" id="ARBA00022692"/>
    </source>
</evidence>
<accession>A0A1J4RMR2</accession>
<keyword evidence="7" id="KW-1133">Transmembrane helix</keyword>
<protein>
    <recommendedName>
        <fullName evidence="14">Penicillin-binding protein 2</fullName>
    </recommendedName>
</protein>
<evidence type="ECO:0000313" key="12">
    <source>
        <dbReference type="EMBL" id="OIN88691.1"/>
    </source>
</evidence>
<dbReference type="GO" id="GO:0008658">
    <property type="term" value="F:penicillin binding"/>
    <property type="evidence" value="ECO:0007669"/>
    <property type="project" value="InterPro"/>
</dbReference>
<evidence type="ECO:0000256" key="2">
    <source>
        <dbReference type="ARBA" id="ARBA00004236"/>
    </source>
</evidence>
<feature type="domain" description="Penicillin-binding protein transpeptidase" evidence="10">
    <location>
        <begin position="149"/>
        <end position="457"/>
    </location>
</feature>
<dbReference type="PANTHER" id="PTHR30627">
    <property type="entry name" value="PEPTIDOGLYCAN D,D-TRANSPEPTIDASE"/>
    <property type="match status" value="1"/>
</dbReference>
<dbReference type="GO" id="GO:0008360">
    <property type="term" value="P:regulation of cell shape"/>
    <property type="evidence" value="ECO:0007669"/>
    <property type="project" value="UniProtKB-KW"/>
</dbReference>
<organism evidence="12 13">
    <name type="scientific">Candidatus Beckwithbacteria bacterium CG1_02_47_37</name>
    <dbReference type="NCBI Taxonomy" id="1805034"/>
    <lineage>
        <taxon>Bacteria</taxon>
        <taxon>Candidatus Beckwithiibacteriota</taxon>
    </lineage>
</organism>
<dbReference type="GO" id="GO:0005886">
    <property type="term" value="C:plasma membrane"/>
    <property type="evidence" value="ECO:0007669"/>
    <property type="project" value="UniProtKB-SubCell"/>
</dbReference>
<dbReference type="AlphaFoldDB" id="A0A1J4RMR2"/>
<dbReference type="Gene3D" id="3.90.1310.10">
    <property type="entry name" value="Penicillin-binding protein 2a (Domain 2)"/>
    <property type="match status" value="1"/>
</dbReference>
<dbReference type="EMBL" id="MNUI01000063">
    <property type="protein sequence ID" value="OIN88691.1"/>
    <property type="molecule type" value="Genomic_DNA"/>
</dbReference>
<dbReference type="Pfam" id="PF00905">
    <property type="entry name" value="Transpeptidase"/>
    <property type="match status" value="1"/>
</dbReference>
<evidence type="ECO:0000256" key="3">
    <source>
        <dbReference type="ARBA" id="ARBA00022475"/>
    </source>
</evidence>
<evidence type="ECO:0000256" key="6">
    <source>
        <dbReference type="ARBA" id="ARBA00022984"/>
    </source>
</evidence>
<keyword evidence="3" id="KW-1003">Cell membrane</keyword>
<dbReference type="InterPro" id="IPR050515">
    <property type="entry name" value="Beta-lactam/transpept"/>
</dbReference>
<dbReference type="PANTHER" id="PTHR30627:SF2">
    <property type="entry name" value="PEPTIDOGLYCAN D,D-TRANSPEPTIDASE MRDA"/>
    <property type="match status" value="1"/>
</dbReference>
<dbReference type="InterPro" id="IPR012338">
    <property type="entry name" value="Beta-lactam/transpept-like"/>
</dbReference>
<keyword evidence="6" id="KW-0573">Peptidoglycan synthesis</keyword>
<evidence type="ECO:0000256" key="7">
    <source>
        <dbReference type="ARBA" id="ARBA00022989"/>
    </source>
</evidence>
<dbReference type="InterPro" id="IPR036138">
    <property type="entry name" value="PBP_dimer_sf"/>
</dbReference>
<keyword evidence="4" id="KW-0812">Transmembrane</keyword>